<proteinExistence type="predicted"/>
<dbReference type="PROSITE" id="PS50297">
    <property type="entry name" value="ANK_REP_REGION"/>
    <property type="match status" value="2"/>
</dbReference>
<dbReference type="SUPFAM" id="SSF48403">
    <property type="entry name" value="Ankyrin repeat"/>
    <property type="match status" value="1"/>
</dbReference>
<evidence type="ECO:0000256" key="3">
    <source>
        <dbReference type="PROSITE-ProRule" id="PRU00023"/>
    </source>
</evidence>
<keyword evidence="1" id="KW-0677">Repeat</keyword>
<gene>
    <name evidence="4" type="ORF">TKK_008534</name>
</gene>
<dbReference type="EMBL" id="JBJJXI010000061">
    <property type="protein sequence ID" value="KAL3397789.1"/>
    <property type="molecule type" value="Genomic_DNA"/>
</dbReference>
<name>A0ABD2WY42_9HYME</name>
<dbReference type="PANTHER" id="PTHR24171">
    <property type="entry name" value="ANKYRIN REPEAT DOMAIN-CONTAINING PROTEIN 39-RELATED"/>
    <property type="match status" value="1"/>
</dbReference>
<dbReference type="PROSITE" id="PS50088">
    <property type="entry name" value="ANK_REPEAT"/>
    <property type="match status" value="2"/>
</dbReference>
<dbReference type="Gene3D" id="1.25.40.20">
    <property type="entry name" value="Ankyrin repeat-containing domain"/>
    <property type="match status" value="1"/>
</dbReference>
<dbReference type="SMART" id="SM00248">
    <property type="entry name" value="ANK"/>
    <property type="match status" value="4"/>
</dbReference>
<feature type="repeat" description="ANK" evidence="3">
    <location>
        <begin position="259"/>
        <end position="286"/>
    </location>
</feature>
<evidence type="ECO:0000313" key="4">
    <source>
        <dbReference type="EMBL" id="KAL3397789.1"/>
    </source>
</evidence>
<reference evidence="4 5" key="1">
    <citation type="journal article" date="2024" name="bioRxiv">
        <title>A reference genome for Trichogramma kaykai: A tiny desert-dwelling parasitoid wasp with competing sex-ratio distorters.</title>
        <authorList>
            <person name="Culotta J."/>
            <person name="Lindsey A.R."/>
        </authorList>
    </citation>
    <scope>NUCLEOTIDE SEQUENCE [LARGE SCALE GENOMIC DNA]</scope>
    <source>
        <strain evidence="4 5">KSX58</strain>
    </source>
</reference>
<dbReference type="InterPro" id="IPR002110">
    <property type="entry name" value="Ankyrin_rpt"/>
</dbReference>
<evidence type="ECO:0000256" key="1">
    <source>
        <dbReference type="ARBA" id="ARBA00022737"/>
    </source>
</evidence>
<evidence type="ECO:0000313" key="5">
    <source>
        <dbReference type="Proteomes" id="UP001627154"/>
    </source>
</evidence>
<keyword evidence="5" id="KW-1185">Reference proteome</keyword>
<sequence length="483" mass="56185">MSSPFDDFFVFLHSFVNVGDFLKELKSIRESVNWEVEAERDALYDRVQFLIRNWKGPLPNLRDIFRTVEIDWLLTEDVKNKNDNIYGGYPLIQFAARTGYKDEPEIDENGKPLLRRTTPIHNAHAMLRGSFTIIRELFKIYDRFDVNYTDEFGYTHFHVVCRHGCCELVEKFLEAGQDPNLVVTKTGNSPLHLAVTHVDEDTVRVLLKNGADPNLANKDGLTPLHFICNTDEDEIFAELFFKISNQVGRPVQVDARDKLGRTPLQLAVSTFLPRVIDVLLDRGADVTSFVYPTESYFGVSWIIEEDRCDDFIIRLAFDALAILERIEKRGYELDQGGALTITKYFAKYGMFKMSADLDRCWYDDEQFAIQAKKLEVSPSLSFYDLVRLRPEKANKLFTREFDQYYDFVNEEGYWKNLSKECMEAFDAHMGEVLMRAFYRRLALRSFLEMTHYQLPILCCEIIIEKLMNKDLYCIFLAAADQSL</sequence>
<protein>
    <submittedName>
        <fullName evidence="4">Uncharacterized protein</fullName>
    </submittedName>
</protein>
<accession>A0ABD2WY42</accession>
<evidence type="ECO:0000256" key="2">
    <source>
        <dbReference type="ARBA" id="ARBA00023043"/>
    </source>
</evidence>
<dbReference type="AlphaFoldDB" id="A0ABD2WY42"/>
<organism evidence="4 5">
    <name type="scientific">Trichogramma kaykai</name>
    <dbReference type="NCBI Taxonomy" id="54128"/>
    <lineage>
        <taxon>Eukaryota</taxon>
        <taxon>Metazoa</taxon>
        <taxon>Ecdysozoa</taxon>
        <taxon>Arthropoda</taxon>
        <taxon>Hexapoda</taxon>
        <taxon>Insecta</taxon>
        <taxon>Pterygota</taxon>
        <taxon>Neoptera</taxon>
        <taxon>Endopterygota</taxon>
        <taxon>Hymenoptera</taxon>
        <taxon>Apocrita</taxon>
        <taxon>Proctotrupomorpha</taxon>
        <taxon>Chalcidoidea</taxon>
        <taxon>Trichogrammatidae</taxon>
        <taxon>Trichogramma</taxon>
    </lineage>
</organism>
<dbReference type="Proteomes" id="UP001627154">
    <property type="component" value="Unassembled WGS sequence"/>
</dbReference>
<comment type="caution">
    <text evidence="4">The sequence shown here is derived from an EMBL/GenBank/DDBJ whole genome shotgun (WGS) entry which is preliminary data.</text>
</comment>
<feature type="repeat" description="ANK" evidence="3">
    <location>
        <begin position="186"/>
        <end position="218"/>
    </location>
</feature>
<keyword evidence="2 3" id="KW-0040">ANK repeat</keyword>
<dbReference type="Pfam" id="PF12796">
    <property type="entry name" value="Ank_2"/>
    <property type="match status" value="1"/>
</dbReference>
<dbReference type="InterPro" id="IPR036770">
    <property type="entry name" value="Ankyrin_rpt-contain_sf"/>
</dbReference>